<dbReference type="SUPFAM" id="SSF57959">
    <property type="entry name" value="Leucine zipper domain"/>
    <property type="match status" value="1"/>
</dbReference>
<dbReference type="PANTHER" id="PTHR19304">
    <property type="entry name" value="CYCLIC-AMP RESPONSE ELEMENT BINDING PROTEIN"/>
    <property type="match status" value="1"/>
</dbReference>
<gene>
    <name evidence="8" type="ORF">AB6A40_005346</name>
</gene>
<evidence type="ECO:0000259" key="7">
    <source>
        <dbReference type="PROSITE" id="PS50217"/>
    </source>
</evidence>
<dbReference type="InterPro" id="IPR046347">
    <property type="entry name" value="bZIP_sf"/>
</dbReference>
<sequence length="543" mass="59008">MDASISQDSISDLETPNLVTMAPSGSTSLNSDLPSTAELMQKCLSVNPFEVKFREANRRLSQGGQDLLEQNGLVPATLSLPTSGGGITLLKLPSSLVHSPGIFTNINLLSADFDGDTLKTADFSRLVQQIRENGGISSQNSRNDDTSQAPRTADVLNAVLDMHSDRLGSLNYVGGGDSSASSCISGPQTPMVSDVSPVSGVMTSVASMPSTSTPNQDSSLSSNVPSYAPCSSATVLSSSAVQTAQSINAPVFPSSSLLTSTIVSVKTDDMLANSPPDRKGHLPIPATQMESQASPSAQNTEHMRQVMTASANIEDPTLDSIRMRPSPVLRINAPERWESCDVKPVIVRQKVAESTVNPNFYEREEVVYPQDAVQIDELSPRNPRRRYNSYRNGTNCSNDSQDSSHSVVRGGGRGRGRLTLTSDLPPDERRVTILERNKAAAVRYRKRKKEEHDEMVTRVHMLEQEKVALSTQNQVLRRELERVTSLLKARDARCVCRLNRIPETVRSESPIEIDVLSSPTGSQTEIPNYMPAHQVLNSKKLPK</sequence>
<feature type="region of interest" description="Disordered" evidence="6">
    <location>
        <begin position="382"/>
        <end position="423"/>
    </location>
</feature>
<reference evidence="8 9" key="1">
    <citation type="submission" date="2024-08" db="EMBL/GenBank/DDBJ databases">
        <title>Gnathostoma spinigerum genome.</title>
        <authorList>
            <person name="Gonzalez-Bertolin B."/>
            <person name="Monzon S."/>
            <person name="Zaballos A."/>
            <person name="Jimenez P."/>
            <person name="Dekumyoy P."/>
            <person name="Varona S."/>
            <person name="Cuesta I."/>
            <person name="Sumanam S."/>
            <person name="Adisakwattana P."/>
            <person name="Gasser R.B."/>
            <person name="Hernandez-Gonzalez A."/>
            <person name="Young N.D."/>
            <person name="Perteguer M.J."/>
        </authorList>
    </citation>
    <scope>NUCLEOTIDE SEQUENCE [LARGE SCALE GENOMIC DNA]</scope>
    <source>
        <strain evidence="8">AL3</strain>
        <tissue evidence="8">Liver</tissue>
    </source>
</reference>
<feature type="coiled-coil region" evidence="5">
    <location>
        <begin position="445"/>
        <end position="479"/>
    </location>
</feature>
<accession>A0ABD6EQ04</accession>
<evidence type="ECO:0000313" key="9">
    <source>
        <dbReference type="Proteomes" id="UP001608902"/>
    </source>
</evidence>
<dbReference type="GO" id="GO:0005634">
    <property type="term" value="C:nucleus"/>
    <property type="evidence" value="ECO:0007669"/>
    <property type="project" value="UniProtKB-SubCell"/>
</dbReference>
<dbReference type="InterPro" id="IPR051027">
    <property type="entry name" value="bZIP_transcription_factors"/>
</dbReference>
<evidence type="ECO:0000256" key="3">
    <source>
        <dbReference type="ARBA" id="ARBA00023163"/>
    </source>
</evidence>
<keyword evidence="2" id="KW-0805">Transcription regulation</keyword>
<proteinExistence type="predicted"/>
<dbReference type="PROSITE" id="PS50217">
    <property type="entry name" value="BZIP"/>
    <property type="match status" value="1"/>
</dbReference>
<comment type="subcellular location">
    <subcellularLocation>
        <location evidence="1">Nucleus</location>
    </subcellularLocation>
</comment>
<evidence type="ECO:0000256" key="2">
    <source>
        <dbReference type="ARBA" id="ARBA00023015"/>
    </source>
</evidence>
<comment type="caution">
    <text evidence="8">The sequence shown here is derived from an EMBL/GenBank/DDBJ whole genome shotgun (WGS) entry which is preliminary data.</text>
</comment>
<dbReference type="AlphaFoldDB" id="A0ABD6EQ04"/>
<keyword evidence="4" id="KW-0539">Nucleus</keyword>
<keyword evidence="5" id="KW-0175">Coiled coil</keyword>
<dbReference type="InterPro" id="IPR004827">
    <property type="entry name" value="bZIP"/>
</dbReference>
<evidence type="ECO:0000256" key="5">
    <source>
        <dbReference type="SAM" id="Coils"/>
    </source>
</evidence>
<dbReference type="SMART" id="SM00338">
    <property type="entry name" value="BRLZ"/>
    <property type="match status" value="1"/>
</dbReference>
<evidence type="ECO:0000256" key="4">
    <source>
        <dbReference type="ARBA" id="ARBA00023242"/>
    </source>
</evidence>
<feature type="compositionally biased region" description="Polar residues" evidence="6">
    <location>
        <begin position="393"/>
        <end position="406"/>
    </location>
</feature>
<dbReference type="Gene3D" id="1.20.5.170">
    <property type="match status" value="1"/>
</dbReference>
<protein>
    <recommendedName>
        <fullName evidence="7">BZIP domain-containing protein</fullName>
    </recommendedName>
</protein>
<dbReference type="CDD" id="cd14687">
    <property type="entry name" value="bZIP_ATF2"/>
    <property type="match status" value="1"/>
</dbReference>
<dbReference type="Proteomes" id="UP001608902">
    <property type="component" value="Unassembled WGS sequence"/>
</dbReference>
<evidence type="ECO:0000313" key="8">
    <source>
        <dbReference type="EMBL" id="MFH4978637.1"/>
    </source>
</evidence>
<keyword evidence="3" id="KW-0804">Transcription</keyword>
<feature type="domain" description="BZIP" evidence="7">
    <location>
        <begin position="427"/>
        <end position="490"/>
    </location>
</feature>
<organism evidence="8 9">
    <name type="scientific">Gnathostoma spinigerum</name>
    <dbReference type="NCBI Taxonomy" id="75299"/>
    <lineage>
        <taxon>Eukaryota</taxon>
        <taxon>Metazoa</taxon>
        <taxon>Ecdysozoa</taxon>
        <taxon>Nematoda</taxon>
        <taxon>Chromadorea</taxon>
        <taxon>Rhabditida</taxon>
        <taxon>Spirurina</taxon>
        <taxon>Gnathostomatomorpha</taxon>
        <taxon>Gnathostomatoidea</taxon>
        <taxon>Gnathostomatidae</taxon>
        <taxon>Gnathostoma</taxon>
    </lineage>
</organism>
<dbReference type="EMBL" id="JBGFUD010003362">
    <property type="protein sequence ID" value="MFH4978637.1"/>
    <property type="molecule type" value="Genomic_DNA"/>
</dbReference>
<evidence type="ECO:0000256" key="6">
    <source>
        <dbReference type="SAM" id="MobiDB-lite"/>
    </source>
</evidence>
<evidence type="ECO:0000256" key="1">
    <source>
        <dbReference type="ARBA" id="ARBA00004123"/>
    </source>
</evidence>
<keyword evidence="9" id="KW-1185">Reference proteome</keyword>
<name>A0ABD6EQ04_9BILA</name>